<dbReference type="Gene3D" id="3.40.190.290">
    <property type="match status" value="1"/>
</dbReference>
<keyword evidence="7" id="KW-1185">Reference proteome</keyword>
<proteinExistence type="inferred from homology"/>
<dbReference type="GO" id="GO:0006351">
    <property type="term" value="P:DNA-templated transcription"/>
    <property type="evidence" value="ECO:0007669"/>
    <property type="project" value="TreeGrafter"/>
</dbReference>
<name>A0A370NLS4_9BURK</name>
<evidence type="ECO:0000256" key="3">
    <source>
        <dbReference type="ARBA" id="ARBA00023125"/>
    </source>
</evidence>
<keyword evidence="2" id="KW-0805">Transcription regulation</keyword>
<dbReference type="GO" id="GO:0003700">
    <property type="term" value="F:DNA-binding transcription factor activity"/>
    <property type="evidence" value="ECO:0007669"/>
    <property type="project" value="InterPro"/>
</dbReference>
<evidence type="ECO:0000256" key="2">
    <source>
        <dbReference type="ARBA" id="ARBA00023015"/>
    </source>
</evidence>
<dbReference type="Gene3D" id="1.10.10.10">
    <property type="entry name" value="Winged helix-like DNA-binding domain superfamily/Winged helix DNA-binding domain"/>
    <property type="match status" value="1"/>
</dbReference>
<keyword evidence="4" id="KW-0804">Transcription</keyword>
<dbReference type="Pfam" id="PF03466">
    <property type="entry name" value="LysR_substrate"/>
    <property type="match status" value="1"/>
</dbReference>
<dbReference type="InterPro" id="IPR036390">
    <property type="entry name" value="WH_DNA-bd_sf"/>
</dbReference>
<dbReference type="PROSITE" id="PS50931">
    <property type="entry name" value="HTH_LYSR"/>
    <property type="match status" value="1"/>
</dbReference>
<organism evidence="6 7">
    <name type="scientific">Cupriavidus lacunae</name>
    <dbReference type="NCBI Taxonomy" id="2666307"/>
    <lineage>
        <taxon>Bacteria</taxon>
        <taxon>Pseudomonadati</taxon>
        <taxon>Pseudomonadota</taxon>
        <taxon>Betaproteobacteria</taxon>
        <taxon>Burkholderiales</taxon>
        <taxon>Burkholderiaceae</taxon>
        <taxon>Cupriavidus</taxon>
    </lineage>
</organism>
<dbReference type="PRINTS" id="PR00039">
    <property type="entry name" value="HTHLYSR"/>
</dbReference>
<comment type="caution">
    <text evidence="6">The sequence shown here is derived from an EMBL/GenBank/DDBJ whole genome shotgun (WGS) entry which is preliminary data.</text>
</comment>
<evidence type="ECO:0000256" key="1">
    <source>
        <dbReference type="ARBA" id="ARBA00009437"/>
    </source>
</evidence>
<comment type="similarity">
    <text evidence="1">Belongs to the LysR transcriptional regulatory family.</text>
</comment>
<protein>
    <submittedName>
        <fullName evidence="6">LysR family transcriptional regulator</fullName>
    </submittedName>
</protein>
<dbReference type="GO" id="GO:0043565">
    <property type="term" value="F:sequence-specific DNA binding"/>
    <property type="evidence" value="ECO:0007669"/>
    <property type="project" value="TreeGrafter"/>
</dbReference>
<dbReference type="InterPro" id="IPR000847">
    <property type="entry name" value="LysR_HTH_N"/>
</dbReference>
<sequence>MPRSEPNWEWYRSFLHVLETGSLSAAGRAMGLTQPTVGRHVDSLEAALGLKLFTRAFDGFTPTDAAHELKPYAAGIAATAAAMRRVASGHGTGVRGTVRLSASEVIGVEVLPPILTALRNEHPALEIELVLSNQADDLLRREADIAVRMFRPEQEALVATRVGGIELGLHAHESYLAAHGVPKSLADLSRFSLIGFDQESAFIRRLQGKFKAFSRDALAFRANSDLAQLGAIRAGFGIGVCQSALAARDPRLVRVLHKPFSLTLDTWVAMHEDLRESARCAVTFAALAAGLRAYAEGA</sequence>
<feature type="domain" description="HTH lysR-type" evidence="5">
    <location>
        <begin position="6"/>
        <end position="63"/>
    </location>
</feature>
<dbReference type="InterPro" id="IPR005119">
    <property type="entry name" value="LysR_subst-bd"/>
</dbReference>
<accession>A0A370NLS4</accession>
<keyword evidence="3" id="KW-0238">DNA-binding</keyword>
<dbReference type="SUPFAM" id="SSF46785">
    <property type="entry name" value="Winged helix' DNA-binding domain"/>
    <property type="match status" value="1"/>
</dbReference>
<dbReference type="AlphaFoldDB" id="A0A370NLS4"/>
<dbReference type="Pfam" id="PF00126">
    <property type="entry name" value="HTH_1"/>
    <property type="match status" value="1"/>
</dbReference>
<dbReference type="InterPro" id="IPR058163">
    <property type="entry name" value="LysR-type_TF_proteobact-type"/>
</dbReference>
<evidence type="ECO:0000256" key="4">
    <source>
        <dbReference type="ARBA" id="ARBA00023163"/>
    </source>
</evidence>
<dbReference type="PANTHER" id="PTHR30537">
    <property type="entry name" value="HTH-TYPE TRANSCRIPTIONAL REGULATOR"/>
    <property type="match status" value="1"/>
</dbReference>
<reference evidence="7" key="1">
    <citation type="submission" date="2018-06" db="EMBL/GenBank/DDBJ databases">
        <authorList>
            <person name="Feng T."/>
            <person name="Jeon C.O."/>
        </authorList>
    </citation>
    <scope>NUCLEOTIDE SEQUENCE [LARGE SCALE GENOMIC DNA]</scope>
    <source>
        <strain evidence="7">S23</strain>
    </source>
</reference>
<dbReference type="PANTHER" id="PTHR30537:SF3">
    <property type="entry name" value="TRANSCRIPTIONAL REGULATORY PROTEIN"/>
    <property type="match status" value="1"/>
</dbReference>
<gene>
    <name evidence="6" type="ORF">DN412_30855</name>
</gene>
<dbReference type="SUPFAM" id="SSF53850">
    <property type="entry name" value="Periplasmic binding protein-like II"/>
    <property type="match status" value="1"/>
</dbReference>
<dbReference type="InterPro" id="IPR036388">
    <property type="entry name" value="WH-like_DNA-bd_sf"/>
</dbReference>
<evidence type="ECO:0000259" key="5">
    <source>
        <dbReference type="PROSITE" id="PS50931"/>
    </source>
</evidence>
<dbReference type="Proteomes" id="UP000255165">
    <property type="component" value="Unassembled WGS sequence"/>
</dbReference>
<dbReference type="EMBL" id="QKWJ01000060">
    <property type="protein sequence ID" value="RDK06556.1"/>
    <property type="molecule type" value="Genomic_DNA"/>
</dbReference>
<dbReference type="RefSeq" id="WP_115215045.1">
    <property type="nucleotide sequence ID" value="NZ_QKWJ01000060.1"/>
</dbReference>
<evidence type="ECO:0000313" key="6">
    <source>
        <dbReference type="EMBL" id="RDK06556.1"/>
    </source>
</evidence>
<evidence type="ECO:0000313" key="7">
    <source>
        <dbReference type="Proteomes" id="UP000255165"/>
    </source>
</evidence>